<dbReference type="InterPro" id="IPR055170">
    <property type="entry name" value="GFO_IDH_MocA-like_dom"/>
</dbReference>
<evidence type="ECO:0000256" key="3">
    <source>
        <dbReference type="SAM" id="MobiDB-lite"/>
    </source>
</evidence>
<comment type="caution">
    <text evidence="6">The sequence shown here is derived from an EMBL/GenBank/DDBJ whole genome shotgun (WGS) entry which is preliminary data.</text>
</comment>
<protein>
    <submittedName>
        <fullName evidence="6">Putative dehydrogenase</fullName>
    </submittedName>
</protein>
<feature type="region of interest" description="Disordered" evidence="3">
    <location>
        <begin position="261"/>
        <end position="290"/>
    </location>
</feature>
<dbReference type="SUPFAM" id="SSF55347">
    <property type="entry name" value="Glyceraldehyde-3-phosphate dehydrogenase-like, C-terminal domain"/>
    <property type="match status" value="1"/>
</dbReference>
<dbReference type="SUPFAM" id="SSF51735">
    <property type="entry name" value="NAD(P)-binding Rossmann-fold domains"/>
    <property type="match status" value="1"/>
</dbReference>
<comment type="similarity">
    <text evidence="1">Belongs to the Gfo/Idh/MocA family.</text>
</comment>
<evidence type="ECO:0000259" key="5">
    <source>
        <dbReference type="Pfam" id="PF22725"/>
    </source>
</evidence>
<dbReference type="InterPro" id="IPR000683">
    <property type="entry name" value="Gfo/Idh/MocA-like_OxRdtase_N"/>
</dbReference>
<evidence type="ECO:0000256" key="1">
    <source>
        <dbReference type="ARBA" id="ARBA00010928"/>
    </source>
</evidence>
<proteinExistence type="inferred from homology"/>
<dbReference type="PANTHER" id="PTHR43708">
    <property type="entry name" value="CONSERVED EXPRESSED OXIDOREDUCTASE (EUROFUNG)"/>
    <property type="match status" value="1"/>
</dbReference>
<dbReference type="EMBL" id="JACJIA010000001">
    <property type="protein sequence ID" value="MBA8949083.1"/>
    <property type="molecule type" value="Genomic_DNA"/>
</dbReference>
<gene>
    <name evidence="6" type="ORF">HNR61_000681</name>
</gene>
<dbReference type="GO" id="GO:0000166">
    <property type="term" value="F:nucleotide binding"/>
    <property type="evidence" value="ECO:0007669"/>
    <property type="project" value="InterPro"/>
</dbReference>
<feature type="compositionally biased region" description="Basic and acidic residues" evidence="3">
    <location>
        <begin position="274"/>
        <end position="286"/>
    </location>
</feature>
<dbReference type="InterPro" id="IPR051317">
    <property type="entry name" value="Gfo/Idh/MocA_oxidoreduct"/>
</dbReference>
<dbReference type="GO" id="GO:0016491">
    <property type="term" value="F:oxidoreductase activity"/>
    <property type="evidence" value="ECO:0007669"/>
    <property type="project" value="UniProtKB-KW"/>
</dbReference>
<organism evidence="6 7">
    <name type="scientific">Actinomadura namibiensis</name>
    <dbReference type="NCBI Taxonomy" id="182080"/>
    <lineage>
        <taxon>Bacteria</taxon>
        <taxon>Bacillati</taxon>
        <taxon>Actinomycetota</taxon>
        <taxon>Actinomycetes</taxon>
        <taxon>Streptosporangiales</taxon>
        <taxon>Thermomonosporaceae</taxon>
        <taxon>Actinomadura</taxon>
    </lineage>
</organism>
<accession>A0A7W3LJ27</accession>
<reference evidence="6 7" key="1">
    <citation type="submission" date="2020-08" db="EMBL/GenBank/DDBJ databases">
        <title>Genomic Encyclopedia of Type Strains, Phase IV (KMG-IV): sequencing the most valuable type-strain genomes for metagenomic binning, comparative biology and taxonomic classification.</title>
        <authorList>
            <person name="Goeker M."/>
        </authorList>
    </citation>
    <scope>NUCLEOTIDE SEQUENCE [LARGE SCALE GENOMIC DNA]</scope>
    <source>
        <strain evidence="6 7">DSM 44197</strain>
    </source>
</reference>
<evidence type="ECO:0000256" key="2">
    <source>
        <dbReference type="ARBA" id="ARBA00023002"/>
    </source>
</evidence>
<dbReference type="Pfam" id="PF22725">
    <property type="entry name" value="GFO_IDH_MocA_C3"/>
    <property type="match status" value="1"/>
</dbReference>
<dbReference type="Pfam" id="PF01408">
    <property type="entry name" value="GFO_IDH_MocA"/>
    <property type="match status" value="1"/>
</dbReference>
<feature type="domain" description="GFO/IDH/MocA-like oxidoreductase" evidence="5">
    <location>
        <begin position="131"/>
        <end position="245"/>
    </location>
</feature>
<keyword evidence="7" id="KW-1185">Reference proteome</keyword>
<feature type="domain" description="Gfo/Idh/MocA-like oxidoreductase N-terminal" evidence="4">
    <location>
        <begin position="5"/>
        <end position="122"/>
    </location>
</feature>
<dbReference type="Gene3D" id="3.30.360.10">
    <property type="entry name" value="Dihydrodipicolinate Reductase, domain 2"/>
    <property type="match status" value="1"/>
</dbReference>
<sequence length="349" mass="36546">MTAPVRIGLVGYGFGGRHFHAPLLASAPGCAFVGVVTTSPERRRQVAGRWDLPAFDSLEDLAAAGAEAVAISTPADTHLPLTRRALRLGLAVVCDKPFTLDADGARETVELAERLGVPLTVYQNRRWDSDFLTARRLVGSGALGALTLLESRFERFAPEPGPPAAGGGTLLDFGSHLVDQALVLCGPVERVYAEAHHRDGPDGGLDDDVFVALTHRGGVRSRLWGSWRQGAPGPRFRVGGTAGAYVVDGVDGQEALLVGGASPASEGDAWGVEPPERWGRLTRGDEGETVPSERGAWDAFYPAFAAAVRGAGPVPVDPRDAVATAAVLDAARRSAVTGEVARPADLGEI</sequence>
<dbReference type="PANTHER" id="PTHR43708:SF5">
    <property type="entry name" value="CONSERVED EXPRESSED OXIDOREDUCTASE (EUROFUNG)-RELATED"/>
    <property type="match status" value="1"/>
</dbReference>
<keyword evidence="2" id="KW-0560">Oxidoreductase</keyword>
<dbReference type="RefSeq" id="WP_182841596.1">
    <property type="nucleotide sequence ID" value="NZ_BAAALP010000008.1"/>
</dbReference>
<dbReference type="InterPro" id="IPR036291">
    <property type="entry name" value="NAD(P)-bd_dom_sf"/>
</dbReference>
<name>A0A7W3LJ27_ACTNM</name>
<dbReference type="Proteomes" id="UP000572680">
    <property type="component" value="Unassembled WGS sequence"/>
</dbReference>
<dbReference type="AlphaFoldDB" id="A0A7W3LJ27"/>
<dbReference type="Gene3D" id="3.40.50.720">
    <property type="entry name" value="NAD(P)-binding Rossmann-like Domain"/>
    <property type="match status" value="1"/>
</dbReference>
<evidence type="ECO:0000313" key="7">
    <source>
        <dbReference type="Proteomes" id="UP000572680"/>
    </source>
</evidence>
<evidence type="ECO:0000313" key="6">
    <source>
        <dbReference type="EMBL" id="MBA8949083.1"/>
    </source>
</evidence>
<evidence type="ECO:0000259" key="4">
    <source>
        <dbReference type="Pfam" id="PF01408"/>
    </source>
</evidence>